<dbReference type="InterPro" id="IPR037914">
    <property type="entry name" value="SpoVT-AbrB_sf"/>
</dbReference>
<dbReference type="AlphaFoldDB" id="A0A650CWA4"/>
<dbReference type="Gene3D" id="2.10.260.10">
    <property type="match status" value="1"/>
</dbReference>
<sequence length="76" mass="8854">MKIKVTSNFQITIPLEVREKLGIKEGDFVDSTLDEKEGIIIVKPYRRKWTTVRFNRTITQEDIDNSIEEALNNNNS</sequence>
<dbReference type="KEGG" id="aamb:D1866_08600"/>
<dbReference type="Proteomes" id="UP000474054">
    <property type="component" value="Unassembled WGS sequence"/>
</dbReference>
<name>A0A650CWA4_ACIAM</name>
<dbReference type="NCBIfam" id="TIGR01439">
    <property type="entry name" value="lp_hng_hel_AbrB"/>
    <property type="match status" value="1"/>
</dbReference>
<evidence type="ECO:0000259" key="1">
    <source>
        <dbReference type="PROSITE" id="PS51740"/>
    </source>
</evidence>
<evidence type="ECO:0000313" key="3">
    <source>
        <dbReference type="EMBL" id="QGR22048.1"/>
    </source>
</evidence>
<dbReference type="RefSeq" id="WP_152939102.1">
    <property type="nucleotide sequence ID" value="NZ_CP045482.1"/>
</dbReference>
<protein>
    <submittedName>
        <fullName evidence="3">AbrB/MazE/SpoVT family DNA-binding domain-containing protein</fullName>
    </submittedName>
</protein>
<dbReference type="SMART" id="SM00966">
    <property type="entry name" value="SpoVT_AbrB"/>
    <property type="match status" value="1"/>
</dbReference>
<dbReference type="SUPFAM" id="SSF89447">
    <property type="entry name" value="AbrB/MazE/MraZ-like"/>
    <property type="match status" value="1"/>
</dbReference>
<evidence type="ECO:0000313" key="2">
    <source>
        <dbReference type="EMBL" id="MQL54216.1"/>
    </source>
</evidence>
<keyword evidence="3" id="KW-0238">DNA-binding</keyword>
<dbReference type="InterPro" id="IPR052975">
    <property type="entry name" value="Repressor-like_regulatory"/>
</dbReference>
<dbReference type="PANTHER" id="PTHR34860">
    <property type="entry name" value="REPRESSOR-LIKE PROTEIN SSO7C3"/>
    <property type="match status" value="1"/>
</dbReference>
<dbReference type="Proteomes" id="UP000426328">
    <property type="component" value="Chromosome"/>
</dbReference>
<evidence type="ECO:0000313" key="5">
    <source>
        <dbReference type="Proteomes" id="UP000474054"/>
    </source>
</evidence>
<reference evidence="2 5" key="1">
    <citation type="submission" date="2019-10" db="EMBL/GenBank/DDBJ databases">
        <title>Comparative genomics of sulfur disproportionating microorganisms.</title>
        <authorList>
            <person name="Ward L.M."/>
            <person name="Bertran E."/>
            <person name="Johnston D."/>
        </authorList>
    </citation>
    <scope>NUCLEOTIDE SEQUENCE [LARGE SCALE GENOMIC DNA]</scope>
    <source>
        <strain evidence="2 5">DSM 3772</strain>
    </source>
</reference>
<dbReference type="EMBL" id="WHYS01000001">
    <property type="protein sequence ID" value="MQL54216.1"/>
    <property type="molecule type" value="Genomic_DNA"/>
</dbReference>
<proteinExistence type="predicted"/>
<dbReference type="GO" id="GO:0003677">
    <property type="term" value="F:DNA binding"/>
    <property type="evidence" value="ECO:0007669"/>
    <property type="project" value="UniProtKB-KW"/>
</dbReference>
<feature type="domain" description="SpoVT-AbrB" evidence="1">
    <location>
        <begin position="1"/>
        <end position="47"/>
    </location>
</feature>
<dbReference type="PROSITE" id="PS51740">
    <property type="entry name" value="SPOVT_ABRB"/>
    <property type="match status" value="1"/>
</dbReference>
<reference evidence="3 4" key="2">
    <citation type="submission" date="2019-10" db="EMBL/GenBank/DDBJ databases">
        <title>Genome Sequences from Six Type Strain Members of the Archaeal Family Sulfolobaceae: Acidianus ambivalens, Acidianus infernus, Metallosphaera prunae, Stygiolobus azoricus, Sulfolobus metallicus, and Sulfurisphaera ohwakuensis.</title>
        <authorList>
            <person name="Counts J.A."/>
            <person name="Kelly R.M."/>
        </authorList>
    </citation>
    <scope>NUCLEOTIDE SEQUENCE [LARGE SCALE GENOMIC DNA]</scope>
    <source>
        <strain evidence="3 4">LEI 10</strain>
    </source>
</reference>
<organism evidence="3 4">
    <name type="scientific">Acidianus ambivalens</name>
    <name type="common">Desulfurolobus ambivalens</name>
    <dbReference type="NCBI Taxonomy" id="2283"/>
    <lineage>
        <taxon>Archaea</taxon>
        <taxon>Thermoproteota</taxon>
        <taxon>Thermoprotei</taxon>
        <taxon>Sulfolobales</taxon>
        <taxon>Sulfolobaceae</taxon>
        <taxon>Acidianus</taxon>
    </lineage>
</organism>
<dbReference type="Pfam" id="PF04014">
    <property type="entry name" value="MazE_antitoxin"/>
    <property type="match status" value="1"/>
</dbReference>
<dbReference type="EMBL" id="CP045482">
    <property type="protein sequence ID" value="QGR22048.1"/>
    <property type="molecule type" value="Genomic_DNA"/>
</dbReference>
<dbReference type="PANTHER" id="PTHR34860:SF6">
    <property type="entry name" value="REPRESSOR-LIKE PROTEIN SSO7C3"/>
    <property type="match status" value="1"/>
</dbReference>
<dbReference type="GeneID" id="42779790"/>
<keyword evidence="4" id="KW-1185">Reference proteome</keyword>
<gene>
    <name evidence="3" type="ORF">D1866_08600</name>
    <name evidence="2" type="ORF">GFB69_00045</name>
</gene>
<accession>A0A650CWA4</accession>
<dbReference type="InterPro" id="IPR007159">
    <property type="entry name" value="SpoVT-AbrB_dom"/>
</dbReference>
<evidence type="ECO:0000313" key="4">
    <source>
        <dbReference type="Proteomes" id="UP000426328"/>
    </source>
</evidence>